<evidence type="ECO:0000256" key="5">
    <source>
        <dbReference type="HAMAP-Rule" id="MF_00182"/>
    </source>
</evidence>
<sequence>MGTPDFAVASLDILVQNGYNVVAVITAPDKPAGRGLQLQESAVKQYAVSKNIKVLQPEKLKNPAFLEELKALQADLQVVVAFRMLPELVWDMPPLGTINVHASLLPNYRGAAPINWAIINGEKESGVTTFKLQHEIDTGDVLFSQAVPIRDDETAGELHDELMQTGAQLLLKTVQAIISGDAHEKPQAQMNAADVKHAPKIFKENCQIDWKLPVDQIYNLIRGLSPYPAAWSTLQGKGIKIFKAEKEHVTPKVAPGEFVTDNKTYLKIAAADGYLSLSEIQLEGKKKMDIEAFLRGYRVTN</sequence>
<dbReference type="InterPro" id="IPR044135">
    <property type="entry name" value="Met-tRNA-FMT_C"/>
</dbReference>
<comment type="function">
    <text evidence="5">Attaches a formyl group to the free amino group of methionyl-tRNA(fMet). The formyl group appears to play a dual role in the initiator identity of N-formylmethionyl-tRNA by promoting its recognition by IF2 and preventing the misappropriation of this tRNA by the elongation apparatus.</text>
</comment>
<comment type="caution">
    <text evidence="8">The sequence shown here is derived from an EMBL/GenBank/DDBJ whole genome shotgun (WGS) entry which is preliminary data.</text>
</comment>
<dbReference type="SUPFAM" id="SSF50486">
    <property type="entry name" value="FMT C-terminal domain-like"/>
    <property type="match status" value="1"/>
</dbReference>
<dbReference type="Proteomes" id="UP000468388">
    <property type="component" value="Unassembled WGS sequence"/>
</dbReference>
<dbReference type="CDD" id="cd08704">
    <property type="entry name" value="Met_tRNA_FMT_C"/>
    <property type="match status" value="1"/>
</dbReference>
<keyword evidence="4 5" id="KW-0648">Protein biosynthesis</keyword>
<protein>
    <recommendedName>
        <fullName evidence="2 5">Methionyl-tRNA formyltransferase</fullName>
        <ecNumber evidence="2 5">2.1.2.9</ecNumber>
    </recommendedName>
</protein>
<dbReference type="AlphaFoldDB" id="A0A6N8J667"/>
<organism evidence="8 9">
    <name type="scientific">Chitinophaga oryziterrae</name>
    <dbReference type="NCBI Taxonomy" id="1031224"/>
    <lineage>
        <taxon>Bacteria</taxon>
        <taxon>Pseudomonadati</taxon>
        <taxon>Bacteroidota</taxon>
        <taxon>Chitinophagia</taxon>
        <taxon>Chitinophagales</taxon>
        <taxon>Chitinophagaceae</taxon>
        <taxon>Chitinophaga</taxon>
    </lineage>
</organism>
<keyword evidence="9" id="KW-1185">Reference proteome</keyword>
<accession>A0A6N8J667</accession>
<evidence type="ECO:0000259" key="7">
    <source>
        <dbReference type="Pfam" id="PF02911"/>
    </source>
</evidence>
<keyword evidence="3 5" id="KW-0808">Transferase</keyword>
<dbReference type="PANTHER" id="PTHR11138:SF5">
    <property type="entry name" value="METHIONYL-TRNA FORMYLTRANSFERASE, MITOCHONDRIAL"/>
    <property type="match status" value="1"/>
</dbReference>
<feature type="domain" description="Formyl transferase C-terminal" evidence="7">
    <location>
        <begin position="200"/>
        <end position="298"/>
    </location>
</feature>
<dbReference type="EMBL" id="WRXO01000001">
    <property type="protein sequence ID" value="MVT39709.1"/>
    <property type="molecule type" value="Genomic_DNA"/>
</dbReference>
<evidence type="ECO:0000313" key="8">
    <source>
        <dbReference type="EMBL" id="MVT39709.1"/>
    </source>
</evidence>
<dbReference type="InterPro" id="IPR041711">
    <property type="entry name" value="Met-tRNA-FMT_N"/>
</dbReference>
<name>A0A6N8J667_9BACT</name>
<evidence type="ECO:0000256" key="2">
    <source>
        <dbReference type="ARBA" id="ARBA00012261"/>
    </source>
</evidence>
<dbReference type="CDD" id="cd08646">
    <property type="entry name" value="FMT_core_Met-tRNA-FMT_N"/>
    <property type="match status" value="1"/>
</dbReference>
<dbReference type="Pfam" id="PF00551">
    <property type="entry name" value="Formyl_trans_N"/>
    <property type="match status" value="1"/>
</dbReference>
<evidence type="ECO:0000259" key="6">
    <source>
        <dbReference type="Pfam" id="PF00551"/>
    </source>
</evidence>
<comment type="catalytic activity">
    <reaction evidence="5">
        <text>L-methionyl-tRNA(fMet) + (6R)-10-formyltetrahydrofolate = N-formyl-L-methionyl-tRNA(fMet) + (6S)-5,6,7,8-tetrahydrofolate + H(+)</text>
        <dbReference type="Rhea" id="RHEA:24380"/>
        <dbReference type="Rhea" id="RHEA-COMP:9952"/>
        <dbReference type="Rhea" id="RHEA-COMP:9953"/>
        <dbReference type="ChEBI" id="CHEBI:15378"/>
        <dbReference type="ChEBI" id="CHEBI:57453"/>
        <dbReference type="ChEBI" id="CHEBI:78530"/>
        <dbReference type="ChEBI" id="CHEBI:78844"/>
        <dbReference type="ChEBI" id="CHEBI:195366"/>
        <dbReference type="EC" id="2.1.2.9"/>
    </reaction>
</comment>
<dbReference type="InterPro" id="IPR005794">
    <property type="entry name" value="Fmt"/>
</dbReference>
<dbReference type="HAMAP" id="MF_00182">
    <property type="entry name" value="Formyl_trans"/>
    <property type="match status" value="1"/>
</dbReference>
<dbReference type="SUPFAM" id="SSF53328">
    <property type="entry name" value="Formyltransferase"/>
    <property type="match status" value="1"/>
</dbReference>
<feature type="binding site" evidence="5">
    <location>
        <begin position="103"/>
        <end position="106"/>
    </location>
    <ligand>
        <name>(6S)-5,6,7,8-tetrahydrofolate</name>
        <dbReference type="ChEBI" id="CHEBI:57453"/>
    </ligand>
</feature>
<evidence type="ECO:0000313" key="9">
    <source>
        <dbReference type="Proteomes" id="UP000468388"/>
    </source>
</evidence>
<dbReference type="GO" id="GO:0004479">
    <property type="term" value="F:methionyl-tRNA formyltransferase activity"/>
    <property type="evidence" value="ECO:0007669"/>
    <property type="project" value="UniProtKB-UniRule"/>
</dbReference>
<dbReference type="InterPro" id="IPR002376">
    <property type="entry name" value="Formyl_transf_N"/>
</dbReference>
<dbReference type="PANTHER" id="PTHR11138">
    <property type="entry name" value="METHIONYL-TRNA FORMYLTRANSFERASE"/>
    <property type="match status" value="1"/>
</dbReference>
<dbReference type="InterPro" id="IPR036477">
    <property type="entry name" value="Formyl_transf_N_sf"/>
</dbReference>
<feature type="domain" description="Formyl transferase N-terminal" evidence="6">
    <location>
        <begin position="2"/>
        <end position="173"/>
    </location>
</feature>
<dbReference type="InterPro" id="IPR005793">
    <property type="entry name" value="Formyl_trans_C"/>
</dbReference>
<dbReference type="Pfam" id="PF02911">
    <property type="entry name" value="Formyl_trans_C"/>
    <property type="match status" value="1"/>
</dbReference>
<dbReference type="Gene3D" id="3.40.50.12230">
    <property type="match status" value="1"/>
</dbReference>
<comment type="similarity">
    <text evidence="1 5">Belongs to the Fmt family.</text>
</comment>
<reference evidence="8 9" key="1">
    <citation type="submission" date="2019-12" db="EMBL/GenBank/DDBJ databases">
        <title>The draft genomic sequence of strain Chitinophaga oryziterrae JCM 16595.</title>
        <authorList>
            <person name="Zhang X."/>
        </authorList>
    </citation>
    <scope>NUCLEOTIDE SEQUENCE [LARGE SCALE GENOMIC DNA]</scope>
    <source>
        <strain evidence="8 9">JCM 16595</strain>
    </source>
</reference>
<gene>
    <name evidence="5" type="primary">fmt</name>
    <name evidence="8" type="ORF">GO495_03865</name>
</gene>
<proteinExistence type="inferred from homology"/>
<evidence type="ECO:0000256" key="4">
    <source>
        <dbReference type="ARBA" id="ARBA00022917"/>
    </source>
</evidence>
<dbReference type="InterPro" id="IPR011034">
    <property type="entry name" value="Formyl_transferase-like_C_sf"/>
</dbReference>
<dbReference type="NCBIfam" id="TIGR00460">
    <property type="entry name" value="fmt"/>
    <property type="match status" value="1"/>
</dbReference>
<evidence type="ECO:0000256" key="3">
    <source>
        <dbReference type="ARBA" id="ARBA00022679"/>
    </source>
</evidence>
<dbReference type="EC" id="2.1.2.9" evidence="2 5"/>
<dbReference type="OrthoDB" id="9802815at2"/>
<dbReference type="GO" id="GO:0005829">
    <property type="term" value="C:cytosol"/>
    <property type="evidence" value="ECO:0007669"/>
    <property type="project" value="TreeGrafter"/>
</dbReference>
<evidence type="ECO:0000256" key="1">
    <source>
        <dbReference type="ARBA" id="ARBA00010699"/>
    </source>
</evidence>